<evidence type="ECO:0000256" key="5">
    <source>
        <dbReference type="ARBA" id="ARBA00022989"/>
    </source>
</evidence>
<evidence type="ECO:0000256" key="3">
    <source>
        <dbReference type="ARBA" id="ARBA00022692"/>
    </source>
</evidence>
<name>C7NHQ1_KYTSD</name>
<evidence type="ECO:0000256" key="4">
    <source>
        <dbReference type="ARBA" id="ARBA00022746"/>
    </source>
</evidence>
<feature type="domain" description="Lycopene cyclase" evidence="9">
    <location>
        <begin position="3"/>
        <end position="89"/>
    </location>
</feature>
<keyword evidence="7" id="KW-0413">Isomerase</keyword>
<dbReference type="eggNOG" id="ENOG503334T">
    <property type="taxonomic scope" value="Bacteria"/>
</dbReference>
<keyword evidence="4" id="KW-0125">Carotenoid biosynthesis</keyword>
<keyword evidence="6 8" id="KW-0472">Membrane</keyword>
<feature type="transmembrane region" description="Helical" evidence="8">
    <location>
        <begin position="6"/>
        <end position="22"/>
    </location>
</feature>
<dbReference type="Proteomes" id="UP000006666">
    <property type="component" value="Chromosome"/>
</dbReference>
<gene>
    <name evidence="10" type="ordered locus">Ksed_13810</name>
</gene>
<dbReference type="GO" id="GO:0016872">
    <property type="term" value="F:intramolecular lyase activity"/>
    <property type="evidence" value="ECO:0007669"/>
    <property type="project" value="InterPro"/>
</dbReference>
<evidence type="ECO:0000256" key="1">
    <source>
        <dbReference type="ARBA" id="ARBA00004141"/>
    </source>
</evidence>
<comment type="subcellular location">
    <subcellularLocation>
        <location evidence="1">Membrane</location>
        <topology evidence="1">Multi-pass membrane protein</topology>
    </subcellularLocation>
</comment>
<evidence type="ECO:0000256" key="6">
    <source>
        <dbReference type="ARBA" id="ARBA00023136"/>
    </source>
</evidence>
<feature type="transmembrane region" description="Helical" evidence="8">
    <location>
        <begin position="34"/>
        <end position="61"/>
    </location>
</feature>
<dbReference type="HOGENOM" id="CLU_153089_1_0_11"/>
<dbReference type="NCBIfam" id="TIGR03462">
    <property type="entry name" value="CarR_dom_SF"/>
    <property type="match status" value="1"/>
</dbReference>
<proteinExistence type="predicted"/>
<dbReference type="RefSeq" id="WP_015779353.1">
    <property type="nucleotide sequence ID" value="NC_013169.1"/>
</dbReference>
<evidence type="ECO:0000259" key="9">
    <source>
        <dbReference type="Pfam" id="PF18916"/>
    </source>
</evidence>
<dbReference type="GO" id="GO:0016117">
    <property type="term" value="P:carotenoid biosynthetic process"/>
    <property type="evidence" value="ECO:0007669"/>
    <property type="project" value="UniProtKB-KW"/>
</dbReference>
<organism evidence="10 11">
    <name type="scientific">Kytococcus sedentarius (strain ATCC 14392 / DSM 20547 / JCM 11482 / CCUG 33030 / NBRC 15357 / NCTC 11040 / CCM 314 / 541)</name>
    <name type="common">Micrococcus sedentarius</name>
    <dbReference type="NCBI Taxonomy" id="478801"/>
    <lineage>
        <taxon>Bacteria</taxon>
        <taxon>Bacillati</taxon>
        <taxon>Actinomycetota</taxon>
        <taxon>Actinomycetes</taxon>
        <taxon>Micrococcales</taxon>
        <taxon>Kytococcaceae</taxon>
        <taxon>Kytococcus</taxon>
    </lineage>
</organism>
<evidence type="ECO:0000256" key="2">
    <source>
        <dbReference type="ARBA" id="ARBA00004829"/>
    </source>
</evidence>
<accession>C7NHQ1</accession>
<evidence type="ECO:0000256" key="8">
    <source>
        <dbReference type="SAM" id="Phobius"/>
    </source>
</evidence>
<dbReference type="Pfam" id="PF18916">
    <property type="entry name" value="Lycopene_cyc"/>
    <property type="match status" value="1"/>
</dbReference>
<reference evidence="10 11" key="1">
    <citation type="journal article" date="2009" name="Stand. Genomic Sci.">
        <title>Complete genome sequence of Kytococcus sedentarius type strain (541).</title>
        <authorList>
            <person name="Sims D."/>
            <person name="Brettin T."/>
            <person name="Detter J.C."/>
            <person name="Han C."/>
            <person name="Lapidus A."/>
            <person name="Copeland A."/>
            <person name="Glavina Del Rio T."/>
            <person name="Nolan M."/>
            <person name="Chen F."/>
            <person name="Lucas S."/>
            <person name="Tice H."/>
            <person name="Cheng J.F."/>
            <person name="Bruce D."/>
            <person name="Goodwin L."/>
            <person name="Pitluck S."/>
            <person name="Ovchinnikova G."/>
            <person name="Pati A."/>
            <person name="Ivanova N."/>
            <person name="Mavrommatis K."/>
            <person name="Chen A."/>
            <person name="Palaniappan K."/>
            <person name="D'haeseleer P."/>
            <person name="Chain P."/>
            <person name="Bristow J."/>
            <person name="Eisen J.A."/>
            <person name="Markowitz V."/>
            <person name="Hugenholtz P."/>
            <person name="Schneider S."/>
            <person name="Goker M."/>
            <person name="Pukall R."/>
            <person name="Kyrpides N.C."/>
            <person name="Klenk H.P."/>
        </authorList>
    </citation>
    <scope>NUCLEOTIDE SEQUENCE [LARGE SCALE GENOMIC DNA]</scope>
    <source>
        <strain evidence="11">ATCC 14392 / DSM 20547 / JCM 11482 / CCUG 33030 / NBRC 15357 / NCTC 11040 / CCM 314 / 541</strain>
    </source>
</reference>
<dbReference type="AlphaFoldDB" id="C7NHQ1"/>
<keyword evidence="11" id="KW-1185">Reference proteome</keyword>
<dbReference type="InterPro" id="IPR017825">
    <property type="entry name" value="Lycopene_cyclase_dom"/>
</dbReference>
<comment type="pathway">
    <text evidence="2">Carotenoid biosynthesis.</text>
</comment>
<evidence type="ECO:0000313" key="11">
    <source>
        <dbReference type="Proteomes" id="UP000006666"/>
    </source>
</evidence>
<keyword evidence="5 8" id="KW-1133">Transmembrane helix</keyword>
<dbReference type="KEGG" id="kse:Ksed_13810"/>
<protein>
    <submittedName>
        <fullName evidence="10">Lycopene cyclase domain protein</fullName>
    </submittedName>
</protein>
<keyword evidence="3 8" id="KW-0812">Transmembrane</keyword>
<dbReference type="STRING" id="478801.Ksed_13810"/>
<dbReference type="GO" id="GO:0016020">
    <property type="term" value="C:membrane"/>
    <property type="evidence" value="ECO:0007669"/>
    <property type="project" value="UniProtKB-SubCell"/>
</dbReference>
<dbReference type="GO" id="GO:0045436">
    <property type="term" value="F:lycopene beta cyclase activity"/>
    <property type="evidence" value="ECO:0007669"/>
    <property type="project" value="UniProtKB-ARBA"/>
</dbReference>
<dbReference type="EMBL" id="CP001686">
    <property type="protein sequence ID" value="ACV06408.1"/>
    <property type="molecule type" value="Genomic_DNA"/>
</dbReference>
<evidence type="ECO:0000313" key="10">
    <source>
        <dbReference type="EMBL" id="ACV06408.1"/>
    </source>
</evidence>
<evidence type="ECO:0000256" key="7">
    <source>
        <dbReference type="ARBA" id="ARBA00023235"/>
    </source>
</evidence>
<feature type="transmembrane region" description="Helical" evidence="8">
    <location>
        <begin position="81"/>
        <end position="98"/>
    </location>
</feature>
<sequence>MTYLWVNLAVLAGCAVVAVVCLRRLDPAVRRRTVAAAGIALTVSCVFTAVFDSLIIGAGIVGYDESQLVGWFVGLAPVEDFAYTVAAAVVLPALWVLWRRPGARGGSRGAARAGGEAS</sequence>